<feature type="domain" description="MacB-like periplasmic core" evidence="8">
    <location>
        <begin position="21"/>
        <end position="242"/>
    </location>
</feature>
<dbReference type="PANTHER" id="PTHR30572">
    <property type="entry name" value="MEMBRANE COMPONENT OF TRANSPORTER-RELATED"/>
    <property type="match status" value="1"/>
</dbReference>
<feature type="transmembrane region" description="Helical" evidence="6">
    <location>
        <begin position="20"/>
        <end position="41"/>
    </location>
</feature>
<evidence type="ECO:0000256" key="6">
    <source>
        <dbReference type="SAM" id="Phobius"/>
    </source>
</evidence>
<keyword evidence="5 6" id="KW-0472">Membrane</keyword>
<dbReference type="Proteomes" id="UP000199642">
    <property type="component" value="Unassembled WGS sequence"/>
</dbReference>
<proteinExistence type="predicted"/>
<protein>
    <submittedName>
        <fullName evidence="9">ABC-type antimicrobial peptide transport system, permease component</fullName>
    </submittedName>
</protein>
<keyword evidence="4 6" id="KW-1133">Transmembrane helix</keyword>
<reference evidence="10" key="1">
    <citation type="submission" date="2016-10" db="EMBL/GenBank/DDBJ databases">
        <authorList>
            <person name="Varghese N."/>
            <person name="Submissions S."/>
        </authorList>
    </citation>
    <scope>NUCLEOTIDE SEQUENCE [LARGE SCALE GENOMIC DNA]</scope>
    <source>
        <strain evidence="10">DSM 19315</strain>
    </source>
</reference>
<feature type="transmembrane region" description="Helical" evidence="6">
    <location>
        <begin position="752"/>
        <end position="772"/>
    </location>
</feature>
<evidence type="ECO:0000256" key="2">
    <source>
        <dbReference type="ARBA" id="ARBA00022475"/>
    </source>
</evidence>
<dbReference type="InterPro" id="IPR003838">
    <property type="entry name" value="ABC3_permease_C"/>
</dbReference>
<evidence type="ECO:0000259" key="7">
    <source>
        <dbReference type="Pfam" id="PF02687"/>
    </source>
</evidence>
<dbReference type="OrthoDB" id="5933722at2"/>
<dbReference type="InterPro" id="IPR025857">
    <property type="entry name" value="MacB_PCD"/>
</dbReference>
<evidence type="ECO:0000256" key="5">
    <source>
        <dbReference type="ARBA" id="ARBA00023136"/>
    </source>
</evidence>
<keyword evidence="2" id="KW-1003">Cell membrane</keyword>
<feature type="transmembrane region" description="Helical" evidence="6">
    <location>
        <begin position="718"/>
        <end position="737"/>
    </location>
</feature>
<feature type="transmembrane region" description="Helical" evidence="6">
    <location>
        <begin position="375"/>
        <end position="398"/>
    </location>
</feature>
<dbReference type="Pfam" id="PF02687">
    <property type="entry name" value="FtsX"/>
    <property type="match status" value="2"/>
</dbReference>
<evidence type="ECO:0000256" key="4">
    <source>
        <dbReference type="ARBA" id="ARBA00022989"/>
    </source>
</evidence>
<dbReference type="STRING" id="435880.SAMN04487988_105145"/>
<dbReference type="AlphaFoldDB" id="A0A1I2T4K4"/>
<comment type="subcellular location">
    <subcellularLocation>
        <location evidence="1">Cell membrane</location>
        <topology evidence="1">Multi-pass membrane protein</topology>
    </subcellularLocation>
</comment>
<accession>A0A1I2T4K4</accession>
<evidence type="ECO:0000256" key="1">
    <source>
        <dbReference type="ARBA" id="ARBA00004651"/>
    </source>
</evidence>
<feature type="transmembrane region" description="Helical" evidence="6">
    <location>
        <begin position="419"/>
        <end position="443"/>
    </location>
</feature>
<dbReference type="GO" id="GO:0022857">
    <property type="term" value="F:transmembrane transporter activity"/>
    <property type="evidence" value="ECO:0007669"/>
    <property type="project" value="TreeGrafter"/>
</dbReference>
<dbReference type="RefSeq" id="WP_092790762.1">
    <property type="nucleotide sequence ID" value="NZ_FOPC01000005.1"/>
</dbReference>
<feature type="transmembrane region" description="Helical" evidence="6">
    <location>
        <begin position="328"/>
        <end position="355"/>
    </location>
</feature>
<feature type="transmembrane region" description="Helical" evidence="6">
    <location>
        <begin position="284"/>
        <end position="303"/>
    </location>
</feature>
<feature type="domain" description="ABC3 transporter permease C-terminal" evidence="7">
    <location>
        <begin position="670"/>
        <end position="782"/>
    </location>
</feature>
<name>A0A1I2T4K4_9BACT</name>
<evidence type="ECO:0000259" key="8">
    <source>
        <dbReference type="Pfam" id="PF12704"/>
    </source>
</evidence>
<dbReference type="InterPro" id="IPR050250">
    <property type="entry name" value="Macrolide_Exporter_MacB"/>
</dbReference>
<dbReference type="EMBL" id="FOPC01000005">
    <property type="protein sequence ID" value="SFG58107.1"/>
    <property type="molecule type" value="Genomic_DNA"/>
</dbReference>
<dbReference type="Pfam" id="PF12704">
    <property type="entry name" value="MacB_PCD"/>
    <property type="match status" value="1"/>
</dbReference>
<sequence length="789" mass="89031">MFANYLKIALRGFAKHRLTFFINTLGLSLGLWAAILIGLWIKSEFEVGRGLPDSDQVFRVMEHQTYGDQVFTFPSTPGVLAEAMKENLSEVEHAATYTWNEEHLFVHEENKIKLNGLYAGPDYLKIFQFPLLAGNRESALSDKSHIVLTESAAIKLFGKLDVLGEQVELISNEETELYLVEGILADPGEKAESKFEYILPYQVLFDKPYNEWLKHWGNNGPSTILKLQAGTDPDQFSASIKNFIKDRMEGSHVELFVFPQSDMYLYGSWKDGILQEGRIKTVKLFALIGFFILIIACINFMNLSTAKSQKRAKEVGVRKVSGADRKSLIYQFLSESLLITLFSGFLALLLVQGTLPVFNQLTGKDLIIPFLDLAFWLQFIGILLFTGLIAGSYPAFYLSATKVVSVFKNHLKGSKNVILARKGLVLFQFVLATGLIVSTVVIFQQINYALNQDLGYEKDQLIALSLEGQLLEKYDIFKSRIESIPEVGSMSRALHSMMGRSNNTGGLDWEGKDPDFNALFERFRVDYDFLETMGMQLVSGEDFSRERGSDSIGTVILNEKAFQIITQNNPENRSVNINGDDREVIGVVKDFHFQSLHDAMEPAFIILEPQFAENAFIRVKSGDMKQTLASIQQVAEELNPLFPFSYQFMDENYARMYQDDVRLRDLAKYFSMLTILISCLGLLGLSAHVAEQKTKEIGIRKVLGASTWSILTVINREFISIVMLSIFIGSAMAFWLMRDWLEGYAYRIDFEWWFIPLAAAVILGIALLTVGIQSLKAARSNPVHAIKSE</sequence>
<keyword evidence="3 6" id="KW-0812">Transmembrane</keyword>
<dbReference type="PANTHER" id="PTHR30572:SF18">
    <property type="entry name" value="ABC-TYPE MACROLIDE FAMILY EXPORT SYSTEM PERMEASE COMPONENT 2"/>
    <property type="match status" value="1"/>
</dbReference>
<evidence type="ECO:0000313" key="10">
    <source>
        <dbReference type="Proteomes" id="UP000199642"/>
    </source>
</evidence>
<dbReference type="GO" id="GO:0005886">
    <property type="term" value="C:plasma membrane"/>
    <property type="evidence" value="ECO:0007669"/>
    <property type="project" value="UniProtKB-SubCell"/>
</dbReference>
<organism evidence="9 10">
    <name type="scientific">Algoriphagus hitonicola</name>
    <dbReference type="NCBI Taxonomy" id="435880"/>
    <lineage>
        <taxon>Bacteria</taxon>
        <taxon>Pseudomonadati</taxon>
        <taxon>Bacteroidota</taxon>
        <taxon>Cytophagia</taxon>
        <taxon>Cytophagales</taxon>
        <taxon>Cyclobacteriaceae</taxon>
        <taxon>Algoriphagus</taxon>
    </lineage>
</organism>
<keyword evidence="10" id="KW-1185">Reference proteome</keyword>
<feature type="domain" description="ABC3 transporter permease C-terminal" evidence="7">
    <location>
        <begin position="287"/>
        <end position="395"/>
    </location>
</feature>
<gene>
    <name evidence="9" type="ORF">SAMN04487988_105145</name>
</gene>
<evidence type="ECO:0000256" key="3">
    <source>
        <dbReference type="ARBA" id="ARBA00022692"/>
    </source>
</evidence>
<evidence type="ECO:0000313" key="9">
    <source>
        <dbReference type="EMBL" id="SFG58107.1"/>
    </source>
</evidence>
<feature type="transmembrane region" description="Helical" evidence="6">
    <location>
        <begin position="669"/>
        <end position="690"/>
    </location>
</feature>